<name>A0A8M1K7X5_CLUHA</name>
<dbReference type="AlphaFoldDB" id="A0A8M1K7X5"/>
<evidence type="ECO:0000256" key="3">
    <source>
        <dbReference type="ARBA" id="ARBA00023134"/>
    </source>
</evidence>
<dbReference type="PROSITE" id="PS51720">
    <property type="entry name" value="G_AIG1"/>
    <property type="match status" value="1"/>
</dbReference>
<dbReference type="GeneID" id="122128949"/>
<dbReference type="RefSeq" id="XP_042559942.1">
    <property type="nucleotide sequence ID" value="XM_042704008.1"/>
</dbReference>
<keyword evidence="2" id="KW-0547">Nucleotide-binding</keyword>
<reference evidence="6" key="1">
    <citation type="submission" date="2025-08" db="UniProtKB">
        <authorList>
            <consortium name="RefSeq"/>
        </authorList>
    </citation>
    <scope>IDENTIFICATION</scope>
</reference>
<dbReference type="Pfam" id="PF04548">
    <property type="entry name" value="AIG1"/>
    <property type="match status" value="1"/>
</dbReference>
<feature type="domain" description="AIG1-type G" evidence="4">
    <location>
        <begin position="25"/>
        <end position="226"/>
    </location>
</feature>
<keyword evidence="5" id="KW-1185">Reference proteome</keyword>
<organism evidence="5 6">
    <name type="scientific">Clupea harengus</name>
    <name type="common">Atlantic herring</name>
    <dbReference type="NCBI Taxonomy" id="7950"/>
    <lineage>
        <taxon>Eukaryota</taxon>
        <taxon>Metazoa</taxon>
        <taxon>Chordata</taxon>
        <taxon>Craniata</taxon>
        <taxon>Vertebrata</taxon>
        <taxon>Euteleostomi</taxon>
        <taxon>Actinopterygii</taxon>
        <taxon>Neopterygii</taxon>
        <taxon>Teleostei</taxon>
        <taxon>Clupei</taxon>
        <taxon>Clupeiformes</taxon>
        <taxon>Clupeoidei</taxon>
        <taxon>Clupeidae</taxon>
        <taxon>Clupea</taxon>
    </lineage>
</organism>
<evidence type="ECO:0000313" key="6">
    <source>
        <dbReference type="RefSeq" id="XP_042559942.1"/>
    </source>
</evidence>
<comment type="similarity">
    <text evidence="1">Belongs to the TRAFAC class TrmE-Era-EngA-EngB-Septin-like GTPase superfamily. AIG1/Toc34/Toc159-like paraseptin GTPase family. IAN subfamily.</text>
</comment>
<dbReference type="PANTHER" id="PTHR10903">
    <property type="entry name" value="GTPASE, IMAP FAMILY MEMBER-RELATED"/>
    <property type="match status" value="1"/>
</dbReference>
<dbReference type="OrthoDB" id="8954335at2759"/>
<evidence type="ECO:0000256" key="2">
    <source>
        <dbReference type="ARBA" id="ARBA00022741"/>
    </source>
</evidence>
<dbReference type="CDD" id="cd01852">
    <property type="entry name" value="AIG1"/>
    <property type="match status" value="1"/>
</dbReference>
<proteinExistence type="inferred from homology"/>
<gene>
    <name evidence="6" type="primary">LOC122128949</name>
</gene>
<evidence type="ECO:0000259" key="4">
    <source>
        <dbReference type="PROSITE" id="PS51720"/>
    </source>
</evidence>
<dbReference type="FunFam" id="3.40.50.300:FF:000366">
    <property type="entry name" value="GTPase, IMAP family member 2"/>
    <property type="match status" value="1"/>
</dbReference>
<dbReference type="Proteomes" id="UP000515152">
    <property type="component" value="Unplaced"/>
</dbReference>
<keyword evidence="3" id="KW-0342">GTP-binding</keyword>
<dbReference type="GO" id="GO:0005525">
    <property type="term" value="F:GTP binding"/>
    <property type="evidence" value="ECO:0007669"/>
    <property type="project" value="UniProtKB-KW"/>
</dbReference>
<sequence length="265" mass="29787">MELWHKRQQPCTMIRSDGDTGKSSVCPLRIVLLGKTGSGKSATANTILGRKVFKSEPSWISLTKTCGNQHTVVDGRHISVIDTPGLCDTEMPMDELKGEIEKCVEMSLPGPHAFLLVMRLDMRHTKEERDAVRWIQNNFGEGALKYTILLFTRGDELLKRVSVEAYLQYAGPDLTSLIKHCGGGYHVFNNKSKDSTQVRELKKKIEAMVKENGGENYTSEMYNEAQRKIRERQFRKNVDWVALVIVPSVPSSATSHEGCDCVLEN</sequence>
<dbReference type="PANTHER" id="PTHR10903:SF188">
    <property type="entry name" value="GTPASE IMAP FAMILY MEMBER 2-LIKE-RELATED"/>
    <property type="match status" value="1"/>
</dbReference>
<evidence type="ECO:0000313" key="5">
    <source>
        <dbReference type="Proteomes" id="UP000515152"/>
    </source>
</evidence>
<dbReference type="InterPro" id="IPR006703">
    <property type="entry name" value="G_AIG1"/>
</dbReference>
<accession>A0A8M1K7X5</accession>
<evidence type="ECO:0000256" key="1">
    <source>
        <dbReference type="ARBA" id="ARBA00008535"/>
    </source>
</evidence>
<dbReference type="InterPro" id="IPR045058">
    <property type="entry name" value="GIMA/IAN/Toc"/>
</dbReference>
<dbReference type="KEGG" id="char:122128949"/>
<protein>
    <submittedName>
        <fullName evidence="6">GTPase IMAP family member 9-like</fullName>
    </submittedName>
</protein>